<comment type="caution">
    <text evidence="1">The sequence shown here is derived from an EMBL/GenBank/DDBJ whole genome shotgun (WGS) entry which is preliminary data.</text>
</comment>
<sequence>MSAQDVPVGPHVLPHAPFRPSVVGQLVVDLKSNRLVRYMGEWCGLMWVRPLGGGTEVPVHPGGLAPAPAPAVDGTNPS</sequence>
<dbReference type="Proteomes" id="UP001500897">
    <property type="component" value="Unassembled WGS sequence"/>
</dbReference>
<reference evidence="1 2" key="1">
    <citation type="journal article" date="2019" name="Int. J. Syst. Evol. Microbiol.">
        <title>The Global Catalogue of Microorganisms (GCM) 10K type strain sequencing project: providing services to taxonomists for standard genome sequencing and annotation.</title>
        <authorList>
            <consortium name="The Broad Institute Genomics Platform"/>
            <consortium name="The Broad Institute Genome Sequencing Center for Infectious Disease"/>
            <person name="Wu L."/>
            <person name="Ma J."/>
        </authorList>
    </citation>
    <scope>NUCLEOTIDE SEQUENCE [LARGE SCALE GENOMIC DNA]</scope>
    <source>
        <strain evidence="1 2">JCM 14559</strain>
    </source>
</reference>
<protein>
    <submittedName>
        <fullName evidence="1">Uncharacterized protein</fullName>
    </submittedName>
</protein>
<accession>A0ABN2WML8</accession>
<name>A0ABN2WML8_9ACTN</name>
<gene>
    <name evidence="1" type="ORF">GCM10009759_23850</name>
</gene>
<keyword evidence="2" id="KW-1185">Reference proteome</keyword>
<dbReference type="EMBL" id="BAAANS010000013">
    <property type="protein sequence ID" value="GAA2095518.1"/>
    <property type="molecule type" value="Genomic_DNA"/>
</dbReference>
<proteinExistence type="predicted"/>
<organism evidence="1 2">
    <name type="scientific">Kitasatospora saccharophila</name>
    <dbReference type="NCBI Taxonomy" id="407973"/>
    <lineage>
        <taxon>Bacteria</taxon>
        <taxon>Bacillati</taxon>
        <taxon>Actinomycetota</taxon>
        <taxon>Actinomycetes</taxon>
        <taxon>Kitasatosporales</taxon>
        <taxon>Streptomycetaceae</taxon>
        <taxon>Kitasatospora</taxon>
    </lineage>
</organism>
<evidence type="ECO:0000313" key="2">
    <source>
        <dbReference type="Proteomes" id="UP001500897"/>
    </source>
</evidence>
<evidence type="ECO:0000313" key="1">
    <source>
        <dbReference type="EMBL" id="GAA2095518.1"/>
    </source>
</evidence>